<keyword evidence="2" id="KW-0547">Nucleotide-binding</keyword>
<dbReference type="GO" id="GO:0004386">
    <property type="term" value="F:helicase activity"/>
    <property type="evidence" value="ECO:0007669"/>
    <property type="project" value="UniProtKB-KW"/>
</dbReference>
<dbReference type="SUPFAM" id="SSF52540">
    <property type="entry name" value="P-loop containing nucleoside triphosphate hydrolases"/>
    <property type="match status" value="2"/>
</dbReference>
<dbReference type="Proteomes" id="UP000246085">
    <property type="component" value="Chromosome BRAD3257"/>
</dbReference>
<sequence>MAFKKPSAPVAVPDSPDRLFRDLPRRKHASLFDHQGQILRTYVAKAVDVPDVALQLPTGSGKTLVGLLLADWRRRKFRERVVYLCPTRQLVNQVAEEANSKYGLTVEPFVGKRKNFSPAAKAAYHNLERVAVAPYSGLFNTNPFFDDPDVVIVDDAHAAENYIASHWTVKISRYAPADETLFKAVVGVLKGALSPTNYGRLTGVARSIDDAIWVDKIPTPQLLGIERELRDAISTNIGDGEQKYPWSIISDNLTGCQLYVSSAEILIRPLIPPTWAHAPFAGAKQRIFMSATLGAGGDLERLTGRSNIMRLPIPEGWDKQGIGRRLFIFPEKSLREDEGRVLRRDLMTRARRSLVLTPSNDMAKAIAEDVGNVLKFPIYDGSDLETGKDSFVASDPAVAVVANRYDGIDFPNDDCRLLFVEGLPRATNLQERFLMARMGANLLFNERVQTRVLQAVGRCTRGLNDYSAVVVTGEDLPAYLTDLRRRKYFHPELQGELEFGIEQSTGVKSADILDNFRIFLEHDTDWEEANEAIIEARDKAVQVAFPAMDELASAVVEEIAWQKAMWDGDHSKAFDHAREVLAKLKHPDLRGYRALWHYLAGSAAELAYRHGDSRLEEAAREQFKRAKESSSGISWLNGLARKGVSPTVEERDQTTTMLQVERLEAYLAKLGTVHNRAFSTKEREIREGLKSGDQFEQAQVLLGQHLGFDAGKREEDASPDPWWHVGDVAIVFEDHANAAGASSVLDATKARQAASHPDWIRMNVPAAAGAKIIPVLVSPVKKAKQGAVPHLGRFSFWSLDDFRAWSDNALDVIRELRRTFTEPGDLAWRADAITALEKARVDGPGLSHWLSERPASKHLMAVP</sequence>
<evidence type="ECO:0000313" key="2">
    <source>
        <dbReference type="EMBL" id="SPP92805.1"/>
    </source>
</evidence>
<accession>A0A2U3PUH4</accession>
<name>A0A2U3PUH4_9BRAD</name>
<dbReference type="InterPro" id="IPR050742">
    <property type="entry name" value="Helicase_Restrict-Modif_Enz"/>
</dbReference>
<dbReference type="SMART" id="SM00487">
    <property type="entry name" value="DEXDc"/>
    <property type="match status" value="1"/>
</dbReference>
<dbReference type="InterPro" id="IPR011545">
    <property type="entry name" value="DEAD/DEAH_box_helicase_dom"/>
</dbReference>
<dbReference type="AlphaFoldDB" id="A0A2U3PUH4"/>
<dbReference type="InterPro" id="IPR014001">
    <property type="entry name" value="Helicase_ATP-bd"/>
</dbReference>
<evidence type="ECO:0000259" key="1">
    <source>
        <dbReference type="PROSITE" id="PS51192"/>
    </source>
</evidence>
<dbReference type="GO" id="GO:0006139">
    <property type="term" value="P:nucleobase-containing compound metabolic process"/>
    <property type="evidence" value="ECO:0007669"/>
    <property type="project" value="InterPro"/>
</dbReference>
<dbReference type="GO" id="GO:0005829">
    <property type="term" value="C:cytosol"/>
    <property type="evidence" value="ECO:0007669"/>
    <property type="project" value="TreeGrafter"/>
</dbReference>
<dbReference type="InterPro" id="IPR006555">
    <property type="entry name" value="ATP-dep_Helicase_C"/>
</dbReference>
<keyword evidence="2" id="KW-0347">Helicase</keyword>
<keyword evidence="2" id="KW-0378">Hydrolase</keyword>
<dbReference type="Pfam" id="PF13307">
    <property type="entry name" value="Helicase_C_2"/>
    <property type="match status" value="1"/>
</dbReference>
<dbReference type="InterPro" id="IPR027417">
    <property type="entry name" value="P-loop_NTPase"/>
</dbReference>
<dbReference type="Gene3D" id="3.40.50.300">
    <property type="entry name" value="P-loop containing nucleotide triphosphate hydrolases"/>
    <property type="match status" value="2"/>
</dbReference>
<gene>
    <name evidence="2" type="ORF">BRAD3257_1685</name>
</gene>
<proteinExistence type="predicted"/>
<dbReference type="GO" id="GO:0016818">
    <property type="term" value="F:hydrolase activity, acting on acid anhydrides, in phosphorus-containing anhydrides"/>
    <property type="evidence" value="ECO:0007669"/>
    <property type="project" value="InterPro"/>
</dbReference>
<dbReference type="PANTHER" id="PTHR47396:SF1">
    <property type="entry name" value="ATP-DEPENDENT HELICASE IRC3-RELATED"/>
    <property type="match status" value="1"/>
</dbReference>
<dbReference type="EMBL" id="LS398110">
    <property type="protein sequence ID" value="SPP92805.1"/>
    <property type="molecule type" value="Genomic_DNA"/>
</dbReference>
<keyword evidence="2" id="KW-0067">ATP-binding</keyword>
<organism evidence="2 3">
    <name type="scientific">Bradyrhizobium vignae</name>
    <dbReference type="NCBI Taxonomy" id="1549949"/>
    <lineage>
        <taxon>Bacteria</taxon>
        <taxon>Pseudomonadati</taxon>
        <taxon>Pseudomonadota</taxon>
        <taxon>Alphaproteobacteria</taxon>
        <taxon>Hyphomicrobiales</taxon>
        <taxon>Nitrobacteraceae</taxon>
        <taxon>Bradyrhizobium</taxon>
    </lineage>
</organism>
<dbReference type="KEGG" id="bvz:BRAD3257_1685"/>
<reference evidence="2 3" key="1">
    <citation type="submission" date="2018-03" db="EMBL/GenBank/DDBJ databases">
        <authorList>
            <person name="Gully D."/>
        </authorList>
    </citation>
    <scope>NUCLEOTIDE SEQUENCE [LARGE SCALE GENOMIC DNA]</scope>
    <source>
        <strain evidence="2">ORS3257</strain>
    </source>
</reference>
<dbReference type="GO" id="GO:0003676">
    <property type="term" value="F:nucleic acid binding"/>
    <property type="evidence" value="ECO:0007669"/>
    <property type="project" value="InterPro"/>
</dbReference>
<dbReference type="Pfam" id="PF00270">
    <property type="entry name" value="DEAD"/>
    <property type="match status" value="1"/>
</dbReference>
<evidence type="ECO:0000313" key="3">
    <source>
        <dbReference type="Proteomes" id="UP000246085"/>
    </source>
</evidence>
<dbReference type="RefSeq" id="WP_122401344.1">
    <property type="nucleotide sequence ID" value="NZ_LS398110.1"/>
</dbReference>
<feature type="domain" description="Helicase ATP-binding" evidence="1">
    <location>
        <begin position="43"/>
        <end position="311"/>
    </location>
</feature>
<protein>
    <submittedName>
        <fullName evidence="2">DEAD/DEAH box helicase domain protein</fullName>
    </submittedName>
</protein>
<dbReference type="PANTHER" id="PTHR47396">
    <property type="entry name" value="TYPE I RESTRICTION ENZYME ECOKI R PROTEIN"/>
    <property type="match status" value="1"/>
</dbReference>
<dbReference type="PROSITE" id="PS51192">
    <property type="entry name" value="HELICASE_ATP_BIND_1"/>
    <property type="match status" value="1"/>
</dbReference>
<dbReference type="SMART" id="SM00491">
    <property type="entry name" value="HELICc2"/>
    <property type="match status" value="1"/>
</dbReference>
<dbReference type="GO" id="GO:0005524">
    <property type="term" value="F:ATP binding"/>
    <property type="evidence" value="ECO:0007669"/>
    <property type="project" value="InterPro"/>
</dbReference>